<feature type="chain" id="PRO_5020388113" description="SXP/RAL-2 family protein Ani s 5-like cation-binding domain-containing protein" evidence="2">
    <location>
        <begin position="19"/>
        <end position="161"/>
    </location>
</feature>
<feature type="coiled-coil region" evidence="1">
    <location>
        <begin position="99"/>
        <end position="133"/>
    </location>
</feature>
<dbReference type="AlphaFoldDB" id="A0A4U5PJB0"/>
<accession>A0A4U5PJB0</accession>
<keyword evidence="4" id="KW-1185">Reference proteome</keyword>
<reference evidence="3 4" key="1">
    <citation type="journal article" date="2015" name="Genome Biol.">
        <title>Comparative genomics of Steinernema reveals deeply conserved gene regulatory networks.</title>
        <authorList>
            <person name="Dillman A.R."/>
            <person name="Macchietto M."/>
            <person name="Porter C.F."/>
            <person name="Rogers A."/>
            <person name="Williams B."/>
            <person name="Antoshechkin I."/>
            <person name="Lee M.M."/>
            <person name="Goodwin Z."/>
            <person name="Lu X."/>
            <person name="Lewis E.E."/>
            <person name="Goodrich-Blair H."/>
            <person name="Stock S.P."/>
            <person name="Adams B.J."/>
            <person name="Sternberg P.W."/>
            <person name="Mortazavi A."/>
        </authorList>
    </citation>
    <scope>NUCLEOTIDE SEQUENCE [LARGE SCALE GENOMIC DNA]</scope>
    <source>
        <strain evidence="3 4">ALL</strain>
    </source>
</reference>
<evidence type="ECO:0008006" key="5">
    <source>
        <dbReference type="Google" id="ProtNLM"/>
    </source>
</evidence>
<evidence type="ECO:0000256" key="1">
    <source>
        <dbReference type="SAM" id="Coils"/>
    </source>
</evidence>
<evidence type="ECO:0000256" key="2">
    <source>
        <dbReference type="SAM" id="SignalP"/>
    </source>
</evidence>
<feature type="signal peptide" evidence="2">
    <location>
        <begin position="1"/>
        <end position="18"/>
    </location>
</feature>
<proteinExistence type="predicted"/>
<protein>
    <recommendedName>
        <fullName evidence="5">SXP/RAL-2 family protein Ani s 5-like cation-binding domain-containing protein</fullName>
    </recommendedName>
</protein>
<evidence type="ECO:0000313" key="4">
    <source>
        <dbReference type="Proteomes" id="UP000298663"/>
    </source>
</evidence>
<dbReference type="Proteomes" id="UP000298663">
    <property type="component" value="Unassembled WGS sequence"/>
</dbReference>
<sequence>MHAFTLFLFVIFFNSAFGLPVLDSGFAKLKSMAKSDPERDMKNVLWTYRDYFVINDFVLRVPGQKRMQVEVATTPEEAKKLKEISEIIMEEDAKRKGAHSELKRKYEQVNAKVQELEEELVQKMVSEKRLLEERDELVWIVRSLERRWTKDDKTVIEEVKA</sequence>
<organism evidence="3 4">
    <name type="scientific">Steinernema carpocapsae</name>
    <name type="common">Entomopathogenic nematode</name>
    <dbReference type="NCBI Taxonomy" id="34508"/>
    <lineage>
        <taxon>Eukaryota</taxon>
        <taxon>Metazoa</taxon>
        <taxon>Ecdysozoa</taxon>
        <taxon>Nematoda</taxon>
        <taxon>Chromadorea</taxon>
        <taxon>Rhabditida</taxon>
        <taxon>Tylenchina</taxon>
        <taxon>Panagrolaimomorpha</taxon>
        <taxon>Strongyloidoidea</taxon>
        <taxon>Steinernematidae</taxon>
        <taxon>Steinernema</taxon>
    </lineage>
</organism>
<keyword evidence="2" id="KW-0732">Signal</keyword>
<dbReference type="EMBL" id="AZBU02000002">
    <property type="protein sequence ID" value="TKR96718.1"/>
    <property type="molecule type" value="Genomic_DNA"/>
</dbReference>
<keyword evidence="1" id="KW-0175">Coiled coil</keyword>
<reference evidence="3 4" key="2">
    <citation type="journal article" date="2019" name="G3 (Bethesda)">
        <title>Hybrid Assembly of the Genome of the Entomopathogenic Nematode Steinernema carpocapsae Identifies the X-Chromosome.</title>
        <authorList>
            <person name="Serra L."/>
            <person name="Macchietto M."/>
            <person name="Macias-Munoz A."/>
            <person name="McGill C.J."/>
            <person name="Rodriguez I.M."/>
            <person name="Rodriguez B."/>
            <person name="Murad R."/>
            <person name="Mortazavi A."/>
        </authorList>
    </citation>
    <scope>NUCLEOTIDE SEQUENCE [LARGE SCALE GENOMIC DNA]</scope>
    <source>
        <strain evidence="3 4">ALL</strain>
    </source>
</reference>
<evidence type="ECO:0000313" key="3">
    <source>
        <dbReference type="EMBL" id="TKR96718.1"/>
    </source>
</evidence>
<gene>
    <name evidence="3" type="ORF">L596_010698</name>
</gene>
<comment type="caution">
    <text evidence="3">The sequence shown here is derived from an EMBL/GenBank/DDBJ whole genome shotgun (WGS) entry which is preliminary data.</text>
</comment>
<name>A0A4U5PJB0_STECR</name>